<keyword evidence="2" id="KW-0472">Membrane</keyword>
<evidence type="ECO:0000313" key="5">
    <source>
        <dbReference type="Proteomes" id="UP000180113"/>
    </source>
</evidence>
<organism evidence="4 5">
    <name type="scientific">Mycobacteroides chelonae</name>
    <name type="common">Mycobacterium chelonae</name>
    <dbReference type="NCBI Taxonomy" id="1774"/>
    <lineage>
        <taxon>Bacteria</taxon>
        <taxon>Bacillati</taxon>
        <taxon>Actinomycetota</taxon>
        <taxon>Actinomycetes</taxon>
        <taxon>Mycobacteriales</taxon>
        <taxon>Mycobacteriaceae</taxon>
        <taxon>Mycobacteroides</taxon>
    </lineage>
</organism>
<feature type="chain" id="PRO_5044494891" description="Lipoprotein" evidence="3">
    <location>
        <begin position="28"/>
        <end position="177"/>
    </location>
</feature>
<dbReference type="PROSITE" id="PS51257">
    <property type="entry name" value="PROKAR_LIPOPROTEIN"/>
    <property type="match status" value="1"/>
</dbReference>
<reference evidence="4 5" key="1">
    <citation type="submission" date="2016-10" db="EMBL/GenBank/DDBJ databases">
        <title>Evaluation of Human, Animal and Environmental Mycobacterium chelonae Isolates by Core Genome Phylogenomic Analysis, Targeted Gene Comparison, and Anti-microbial Susceptibility Patterns: A Tale of Mistaken Identities.</title>
        <authorList>
            <person name="Fogelson S.B."/>
            <person name="Camus A.C."/>
            <person name="Lorenz W."/>
            <person name="Vasireddy R."/>
            <person name="Vasireddy S."/>
            <person name="Smith T."/>
            <person name="Brown-Elliott B.A."/>
            <person name="Wallace R.J.Jr."/>
            <person name="Hasan N.A."/>
            <person name="Reischl U."/>
            <person name="Sanchez S."/>
        </authorList>
    </citation>
    <scope>NUCLEOTIDE SEQUENCE [LARGE SCALE GENOMIC DNA]</scope>
    <source>
        <strain evidence="4 5">42895</strain>
    </source>
</reference>
<dbReference type="Proteomes" id="UP000180113">
    <property type="component" value="Unassembled WGS sequence"/>
</dbReference>
<evidence type="ECO:0008006" key="6">
    <source>
        <dbReference type="Google" id="ProtNLM"/>
    </source>
</evidence>
<evidence type="ECO:0000256" key="2">
    <source>
        <dbReference type="SAM" id="Phobius"/>
    </source>
</evidence>
<feature type="signal peptide" evidence="3">
    <location>
        <begin position="1"/>
        <end position="27"/>
    </location>
</feature>
<keyword evidence="3" id="KW-0732">Signal</keyword>
<evidence type="ECO:0000313" key="4">
    <source>
        <dbReference type="EMBL" id="OHT55212.1"/>
    </source>
</evidence>
<evidence type="ECO:0000256" key="3">
    <source>
        <dbReference type="SAM" id="SignalP"/>
    </source>
</evidence>
<name>A0AB73MLA0_MYCCH</name>
<evidence type="ECO:0000256" key="1">
    <source>
        <dbReference type="SAM" id="MobiDB-lite"/>
    </source>
</evidence>
<feature type="compositionally biased region" description="Low complexity" evidence="1">
    <location>
        <begin position="163"/>
        <end position="177"/>
    </location>
</feature>
<accession>A0AB73MLA0</accession>
<feature type="compositionally biased region" description="Acidic residues" evidence="1">
    <location>
        <begin position="123"/>
        <end position="147"/>
    </location>
</feature>
<sequence length="177" mass="19263">MKRRMGLVTVAAFAALLLVGCDGGGRAVTATPTTTTKAAQTLSPGFRESYCPINQATQKACRDYDAEAAHPKPQPQKKRGAPLMAWLLIPAALGAGWWALAPVREARAARQAEMEAQLRRDRDEDEVEDYPEDYPEDDDDFTYEDETPVAPVAAPEPTPAPPVGNLLSSLRQQQQNS</sequence>
<proteinExistence type="predicted"/>
<protein>
    <recommendedName>
        <fullName evidence="6">Lipoprotein</fullName>
    </recommendedName>
</protein>
<keyword evidence="2" id="KW-0812">Transmembrane</keyword>
<feature type="transmembrane region" description="Helical" evidence="2">
    <location>
        <begin position="83"/>
        <end position="101"/>
    </location>
</feature>
<gene>
    <name evidence="4" type="ORF">BKG62_03305</name>
</gene>
<feature type="region of interest" description="Disordered" evidence="1">
    <location>
        <begin position="115"/>
        <end position="177"/>
    </location>
</feature>
<comment type="caution">
    <text evidence="4">The sequence shown here is derived from an EMBL/GenBank/DDBJ whole genome shotgun (WGS) entry which is preliminary data.</text>
</comment>
<dbReference type="EMBL" id="MLHW01000001">
    <property type="protein sequence ID" value="OHT55212.1"/>
    <property type="molecule type" value="Genomic_DNA"/>
</dbReference>
<keyword evidence="2" id="KW-1133">Transmembrane helix</keyword>
<dbReference type="AlphaFoldDB" id="A0AB73MLA0"/>